<evidence type="ECO:0000256" key="3">
    <source>
        <dbReference type="ARBA" id="ARBA00022448"/>
    </source>
</evidence>
<evidence type="ECO:0000256" key="10">
    <source>
        <dbReference type="ARBA" id="ARBA00042705"/>
    </source>
</evidence>
<dbReference type="GO" id="GO:0008320">
    <property type="term" value="F:protein transmembrane transporter activity"/>
    <property type="evidence" value="ECO:0007669"/>
    <property type="project" value="TreeGrafter"/>
</dbReference>
<dbReference type="EMBL" id="SWFT01000104">
    <property type="protein sequence ID" value="KAA8901345.1"/>
    <property type="molecule type" value="Genomic_DNA"/>
</dbReference>
<evidence type="ECO:0000256" key="13">
    <source>
        <dbReference type="ARBA" id="ARBA00080405"/>
    </source>
</evidence>
<accession>A0A642ULX7</accession>
<dbReference type="Pfam" id="PF02064">
    <property type="entry name" value="MAS20"/>
    <property type="match status" value="1"/>
</dbReference>
<evidence type="ECO:0000256" key="7">
    <source>
        <dbReference type="ARBA" id="ARBA00022989"/>
    </source>
</evidence>
<keyword evidence="18" id="KW-1185">Reference proteome</keyword>
<dbReference type="PRINTS" id="PR00351">
    <property type="entry name" value="OM20RECEPTOR"/>
</dbReference>
<dbReference type="InterPro" id="IPR023392">
    <property type="entry name" value="Tom20_dom_sf"/>
</dbReference>
<sequence>MSSKSSFWTITGIAAAAAVGYAVYFDYRRRHDVNFRRQLKKRAVDQEKQASKLAHESKQLKLESVKQALLDDLAANPIPTDLSEKESFFMQQVALGEQLATKPQLKIDAAICFYKALAVYPNPTDILGIYQRSVPQDVYEVVVMMIAAHPPAAINNILGEQATVVEVDAAETLD</sequence>
<evidence type="ECO:0000256" key="1">
    <source>
        <dbReference type="ARBA" id="ARBA00004572"/>
    </source>
</evidence>
<dbReference type="PANTHER" id="PTHR12430:SF0">
    <property type="entry name" value="TRANSLOCASE OF OUTER MITOCHONDRIAL MEMBRANE 20"/>
    <property type="match status" value="1"/>
</dbReference>
<evidence type="ECO:0000256" key="2">
    <source>
        <dbReference type="ARBA" id="ARBA00005792"/>
    </source>
</evidence>
<evidence type="ECO:0000256" key="8">
    <source>
        <dbReference type="ARBA" id="ARBA00023128"/>
    </source>
</evidence>
<name>A0A642ULX7_DIURU</name>
<gene>
    <name evidence="17" type="ORF">DIURU_003290</name>
</gene>
<evidence type="ECO:0000313" key="18">
    <source>
        <dbReference type="Proteomes" id="UP000449547"/>
    </source>
</evidence>
<comment type="similarity">
    <text evidence="2 14">Belongs to the Tom20 family.</text>
</comment>
<dbReference type="GO" id="GO:0005742">
    <property type="term" value="C:mitochondrial outer membrane translocase complex"/>
    <property type="evidence" value="ECO:0007669"/>
    <property type="project" value="UniProtKB-UniRule"/>
</dbReference>
<evidence type="ECO:0000256" key="9">
    <source>
        <dbReference type="ARBA" id="ARBA00023136"/>
    </source>
</evidence>
<dbReference type="GO" id="GO:0030150">
    <property type="term" value="P:protein import into mitochondrial matrix"/>
    <property type="evidence" value="ECO:0007669"/>
    <property type="project" value="TreeGrafter"/>
</dbReference>
<evidence type="ECO:0000256" key="4">
    <source>
        <dbReference type="ARBA" id="ARBA00022692"/>
    </source>
</evidence>
<evidence type="ECO:0000313" key="17">
    <source>
        <dbReference type="EMBL" id="KAA8901345.1"/>
    </source>
</evidence>
<proteinExistence type="inferred from homology"/>
<dbReference type="GO" id="GO:0016031">
    <property type="term" value="P:tRNA import into mitochondrion"/>
    <property type="evidence" value="ECO:0007669"/>
    <property type="project" value="TreeGrafter"/>
</dbReference>
<keyword evidence="9 14" id="KW-0472">Membrane</keyword>
<dbReference type="Gene3D" id="1.20.960.10">
    <property type="entry name" value="Mitochondrial outer membrane translocase complex, subunit Tom20 domain"/>
    <property type="match status" value="1"/>
</dbReference>
<dbReference type="OrthoDB" id="2154253at2759"/>
<comment type="subcellular location">
    <subcellularLocation>
        <location evidence="1">Mitochondrion outer membrane</location>
        <topology evidence="1">Single-pass membrane protein</topology>
    </subcellularLocation>
</comment>
<dbReference type="OMA" id="DMIAYDG"/>
<dbReference type="GeneID" id="54781941"/>
<dbReference type="GO" id="GO:0030943">
    <property type="term" value="F:mitochondrion targeting sequence binding"/>
    <property type="evidence" value="ECO:0007669"/>
    <property type="project" value="TreeGrafter"/>
</dbReference>
<dbReference type="GO" id="GO:0006886">
    <property type="term" value="P:intracellular protein transport"/>
    <property type="evidence" value="ECO:0007669"/>
    <property type="project" value="InterPro"/>
</dbReference>
<keyword evidence="6" id="KW-0653">Protein transport</keyword>
<organism evidence="17 18">
    <name type="scientific">Diutina rugosa</name>
    <name type="common">Yeast</name>
    <name type="synonym">Candida rugosa</name>
    <dbReference type="NCBI Taxonomy" id="5481"/>
    <lineage>
        <taxon>Eukaryota</taxon>
        <taxon>Fungi</taxon>
        <taxon>Dikarya</taxon>
        <taxon>Ascomycota</taxon>
        <taxon>Saccharomycotina</taxon>
        <taxon>Pichiomycetes</taxon>
        <taxon>Debaryomycetaceae</taxon>
        <taxon>Diutina</taxon>
    </lineage>
</organism>
<evidence type="ECO:0000256" key="5">
    <source>
        <dbReference type="ARBA" id="ARBA00022787"/>
    </source>
</evidence>
<dbReference type="Proteomes" id="UP000449547">
    <property type="component" value="Unassembled WGS sequence"/>
</dbReference>
<keyword evidence="3" id="KW-0813">Transport</keyword>
<keyword evidence="4 16" id="KW-0812">Transmembrane</keyword>
<evidence type="ECO:0000256" key="15">
    <source>
        <dbReference type="SAM" id="Coils"/>
    </source>
</evidence>
<evidence type="ECO:0000256" key="11">
    <source>
        <dbReference type="ARBA" id="ARBA00068548"/>
    </source>
</evidence>
<evidence type="ECO:0000256" key="12">
    <source>
        <dbReference type="ARBA" id="ARBA00073975"/>
    </source>
</evidence>
<reference evidence="17 18" key="1">
    <citation type="submission" date="2019-07" db="EMBL/GenBank/DDBJ databases">
        <title>Genome assembly of two rare yeast pathogens: Diutina rugosa and Trichomonascus ciferrii.</title>
        <authorList>
            <person name="Mixao V."/>
            <person name="Saus E."/>
            <person name="Hansen A."/>
            <person name="Lass-Flor C."/>
            <person name="Gabaldon T."/>
        </authorList>
    </citation>
    <scope>NUCLEOTIDE SEQUENCE [LARGE SCALE GENOMIC DNA]</scope>
    <source>
        <strain evidence="17 18">CBS 613</strain>
    </source>
</reference>
<dbReference type="AlphaFoldDB" id="A0A642ULX7"/>
<keyword evidence="7 16" id="KW-1133">Transmembrane helix</keyword>
<dbReference type="PIRSF" id="PIRSF037707">
    <property type="entry name" value="MAS20_rcpt"/>
    <property type="match status" value="1"/>
</dbReference>
<dbReference type="VEuPathDB" id="FungiDB:DIURU_003290"/>
<dbReference type="SUPFAM" id="SSF47157">
    <property type="entry name" value="Mitochondrial import receptor subunit Tom20"/>
    <property type="match status" value="1"/>
</dbReference>
<keyword evidence="8 14" id="KW-0496">Mitochondrion</keyword>
<evidence type="ECO:0000256" key="14">
    <source>
        <dbReference type="PIRNR" id="PIRNR037707"/>
    </source>
</evidence>
<protein>
    <recommendedName>
        <fullName evidence="11">Mitochondrial import receptor subunit TOM20</fullName>
    </recommendedName>
    <alternativeName>
        <fullName evidence="10">Mitochondrial 20 kDa outer membrane protein</fullName>
    </alternativeName>
    <alternativeName>
        <fullName evidence="12">Mitochondrial import receptor subunit tom20</fullName>
    </alternativeName>
    <alternativeName>
        <fullName evidence="13">Translocase of outer membrane 20 kDa subunit</fullName>
    </alternativeName>
</protein>
<keyword evidence="5 14" id="KW-1000">Mitochondrion outer membrane</keyword>
<feature type="coiled-coil region" evidence="15">
    <location>
        <begin position="36"/>
        <end position="63"/>
    </location>
</feature>
<comment type="caution">
    <text evidence="17">The sequence shown here is derived from an EMBL/GenBank/DDBJ whole genome shotgun (WGS) entry which is preliminary data.</text>
</comment>
<keyword evidence="15" id="KW-0175">Coiled coil</keyword>
<dbReference type="PANTHER" id="PTHR12430">
    <property type="entry name" value="MITOCHONDRIAL IMPORT RECEPTOR SUBUNIT TOM20"/>
    <property type="match status" value="1"/>
</dbReference>
<dbReference type="GO" id="GO:0006605">
    <property type="term" value="P:protein targeting"/>
    <property type="evidence" value="ECO:0007669"/>
    <property type="project" value="InterPro"/>
</dbReference>
<dbReference type="RefSeq" id="XP_034011916.1">
    <property type="nucleotide sequence ID" value="XM_034156036.1"/>
</dbReference>
<evidence type="ECO:0000256" key="16">
    <source>
        <dbReference type="SAM" id="Phobius"/>
    </source>
</evidence>
<evidence type="ECO:0000256" key="6">
    <source>
        <dbReference type="ARBA" id="ARBA00022927"/>
    </source>
</evidence>
<dbReference type="InterPro" id="IPR002056">
    <property type="entry name" value="MAS20"/>
</dbReference>
<feature type="transmembrane region" description="Helical" evidence="16">
    <location>
        <begin position="6"/>
        <end position="27"/>
    </location>
</feature>
<dbReference type="FunFam" id="1.20.960.10:FF:000002">
    <property type="entry name" value="Mitochondrial import receptor subunit TOM20"/>
    <property type="match status" value="1"/>
</dbReference>